<proteinExistence type="predicted"/>
<evidence type="ECO:0000256" key="1">
    <source>
        <dbReference type="SAM" id="MobiDB-lite"/>
    </source>
</evidence>
<accession>A0A5C1Q9H7</accession>
<reference evidence="3 4" key="1">
    <citation type="submission" date="2019-02" db="EMBL/GenBank/DDBJ databases">
        <title>Complete Genome Sequence and Methylome Analysis of Sphaerotilus natans subsp. sulfidivorans D-507.</title>
        <authorList>
            <person name="Fomenkov A."/>
            <person name="Gridneva E."/>
            <person name="Smolyakov D."/>
            <person name="Dubinina G."/>
            <person name="Vincze T."/>
            <person name="Grabovich M."/>
            <person name="Roberts R.J."/>
        </authorList>
    </citation>
    <scope>NUCLEOTIDE SEQUENCE [LARGE SCALE GENOMIC DNA]</scope>
    <source>
        <strain evidence="3 4">D-507</strain>
        <plasmid evidence="4">psna507_unt12</plasmid>
    </source>
</reference>
<evidence type="ECO:0000313" key="4">
    <source>
        <dbReference type="Proteomes" id="UP000323522"/>
    </source>
</evidence>
<feature type="signal peptide" evidence="2">
    <location>
        <begin position="1"/>
        <end position="20"/>
    </location>
</feature>
<evidence type="ECO:0000313" key="3">
    <source>
        <dbReference type="EMBL" id="QEN02842.1"/>
    </source>
</evidence>
<keyword evidence="3" id="KW-0614">Plasmid</keyword>
<dbReference type="KEGG" id="snn:EWH46_18420"/>
<dbReference type="OrthoDB" id="6717343at2"/>
<dbReference type="Proteomes" id="UP000323522">
    <property type="component" value="Plasmid pSna507_unt12"/>
</dbReference>
<organism evidence="3 4">
    <name type="scientific">Sphaerotilus sulfidivorans</name>
    <dbReference type="NCBI Taxonomy" id="639200"/>
    <lineage>
        <taxon>Bacteria</taxon>
        <taxon>Pseudomonadati</taxon>
        <taxon>Pseudomonadota</taxon>
        <taxon>Betaproteobacteria</taxon>
        <taxon>Burkholderiales</taxon>
        <taxon>Sphaerotilaceae</taxon>
        <taxon>Sphaerotilus</taxon>
    </lineage>
</organism>
<geneLocation type="plasmid" evidence="4">
    <name>psna507_unt12</name>
</geneLocation>
<evidence type="ECO:0008006" key="5">
    <source>
        <dbReference type="Google" id="ProtNLM"/>
    </source>
</evidence>
<gene>
    <name evidence="3" type="ORF">EWH46_18420</name>
</gene>
<sequence>MCKWLAILLLVLMPLQLSWAAVGAYCQHERGQAASHAGHHTHEHQPQAESDVPAGEKGVMPSADADCVTCHAGCVLWAMPSHHDPVRVLPPVTRSADPGAALVAPTAARPERPQWTLASLP</sequence>
<name>A0A5C1Q9H7_9BURK</name>
<feature type="chain" id="PRO_5022966525" description="Cobalt-zinc-cadmium resistance protein" evidence="2">
    <location>
        <begin position="21"/>
        <end position="121"/>
    </location>
</feature>
<evidence type="ECO:0000256" key="2">
    <source>
        <dbReference type="SAM" id="SignalP"/>
    </source>
</evidence>
<dbReference type="EMBL" id="CP035709">
    <property type="protein sequence ID" value="QEN02842.1"/>
    <property type="molecule type" value="Genomic_DNA"/>
</dbReference>
<keyword evidence="2" id="KW-0732">Signal</keyword>
<dbReference type="AlphaFoldDB" id="A0A5C1Q9H7"/>
<protein>
    <recommendedName>
        <fullName evidence="5">Cobalt-zinc-cadmium resistance protein</fullName>
    </recommendedName>
</protein>
<feature type="region of interest" description="Disordered" evidence="1">
    <location>
        <begin position="34"/>
        <end position="58"/>
    </location>
</feature>